<dbReference type="Proteomes" id="UP000324222">
    <property type="component" value="Unassembled WGS sequence"/>
</dbReference>
<comment type="caution">
    <text evidence="1">The sequence shown here is derived from an EMBL/GenBank/DDBJ whole genome shotgun (WGS) entry which is preliminary data.</text>
</comment>
<gene>
    <name evidence="1" type="ORF">E2C01_046666</name>
</gene>
<evidence type="ECO:0000313" key="2">
    <source>
        <dbReference type="Proteomes" id="UP000324222"/>
    </source>
</evidence>
<sequence>MAKEGSVKGEARDSGRQIGYHYQLEINIMKDTIHPVEIFPCHMTNALCQHLKAGRSRLQQRSESISRRLGSAGCVNYVCASNLCAVGN</sequence>
<keyword evidence="2" id="KW-1185">Reference proteome</keyword>
<organism evidence="1 2">
    <name type="scientific">Portunus trituberculatus</name>
    <name type="common">Swimming crab</name>
    <name type="synonym">Neptunus trituberculatus</name>
    <dbReference type="NCBI Taxonomy" id="210409"/>
    <lineage>
        <taxon>Eukaryota</taxon>
        <taxon>Metazoa</taxon>
        <taxon>Ecdysozoa</taxon>
        <taxon>Arthropoda</taxon>
        <taxon>Crustacea</taxon>
        <taxon>Multicrustacea</taxon>
        <taxon>Malacostraca</taxon>
        <taxon>Eumalacostraca</taxon>
        <taxon>Eucarida</taxon>
        <taxon>Decapoda</taxon>
        <taxon>Pleocyemata</taxon>
        <taxon>Brachyura</taxon>
        <taxon>Eubrachyura</taxon>
        <taxon>Portunoidea</taxon>
        <taxon>Portunidae</taxon>
        <taxon>Portuninae</taxon>
        <taxon>Portunus</taxon>
    </lineage>
</organism>
<evidence type="ECO:0000313" key="1">
    <source>
        <dbReference type="EMBL" id="MPC52787.1"/>
    </source>
</evidence>
<protein>
    <submittedName>
        <fullName evidence="1">Uncharacterized protein</fullName>
    </submittedName>
</protein>
<proteinExistence type="predicted"/>
<dbReference type="AlphaFoldDB" id="A0A5B7G5D5"/>
<reference evidence="1 2" key="1">
    <citation type="submission" date="2019-05" db="EMBL/GenBank/DDBJ databases">
        <title>Another draft genome of Portunus trituberculatus and its Hox gene families provides insights of decapod evolution.</title>
        <authorList>
            <person name="Jeong J.-H."/>
            <person name="Song I."/>
            <person name="Kim S."/>
            <person name="Choi T."/>
            <person name="Kim D."/>
            <person name="Ryu S."/>
            <person name="Kim W."/>
        </authorList>
    </citation>
    <scope>NUCLEOTIDE SEQUENCE [LARGE SCALE GENOMIC DNA]</scope>
    <source>
        <tissue evidence="1">Muscle</tissue>
    </source>
</reference>
<name>A0A5B7G5D5_PORTR</name>
<dbReference type="EMBL" id="VSRR010011149">
    <property type="protein sequence ID" value="MPC52787.1"/>
    <property type="molecule type" value="Genomic_DNA"/>
</dbReference>
<accession>A0A5B7G5D5</accession>